<dbReference type="InterPro" id="IPR017861">
    <property type="entry name" value="KAE1/TsaD"/>
</dbReference>
<dbReference type="HAMAP" id="MF_01445">
    <property type="entry name" value="TsaD"/>
    <property type="match status" value="1"/>
</dbReference>
<evidence type="ECO:0000256" key="1">
    <source>
        <dbReference type="ARBA" id="ARBA00022490"/>
    </source>
</evidence>
<feature type="binding site" evidence="8">
    <location>
        <position position="305"/>
    </location>
    <ligand>
        <name>Fe cation</name>
        <dbReference type="ChEBI" id="CHEBI:24875"/>
    </ligand>
</feature>
<organism evidence="10 11">
    <name type="scientific">Turicibacter sanguinis</name>
    <dbReference type="NCBI Taxonomy" id="154288"/>
    <lineage>
        <taxon>Bacteria</taxon>
        <taxon>Bacillati</taxon>
        <taxon>Bacillota</taxon>
        <taxon>Erysipelotrichia</taxon>
        <taxon>Erysipelotrichales</taxon>
        <taxon>Turicibacteraceae</taxon>
        <taxon>Turicibacter</taxon>
    </lineage>
</organism>
<dbReference type="AlphaFoldDB" id="A0A9X4XES6"/>
<feature type="binding site" evidence="8">
    <location>
        <position position="187"/>
    </location>
    <ligand>
        <name>substrate</name>
    </ligand>
</feature>
<dbReference type="NCBIfam" id="TIGR00329">
    <property type="entry name" value="gcp_kae1"/>
    <property type="match status" value="1"/>
</dbReference>
<feature type="binding site" evidence="8">
    <location>
        <begin position="137"/>
        <end position="141"/>
    </location>
    <ligand>
        <name>substrate</name>
    </ligand>
</feature>
<dbReference type="PANTHER" id="PTHR11735:SF6">
    <property type="entry name" value="TRNA N6-ADENOSINE THREONYLCARBAMOYLTRANSFERASE, MITOCHONDRIAL"/>
    <property type="match status" value="1"/>
</dbReference>
<evidence type="ECO:0000256" key="3">
    <source>
        <dbReference type="ARBA" id="ARBA00022694"/>
    </source>
</evidence>
<feature type="binding site" evidence="8">
    <location>
        <position position="276"/>
    </location>
    <ligand>
        <name>substrate</name>
    </ligand>
</feature>
<accession>A0A9X4XES6</accession>
<keyword evidence="4 8" id="KW-0479">Metal-binding</keyword>
<evidence type="ECO:0000313" key="11">
    <source>
        <dbReference type="Proteomes" id="UP000487649"/>
    </source>
</evidence>
<feature type="binding site" evidence="8">
    <location>
        <position position="119"/>
    </location>
    <ligand>
        <name>Fe cation</name>
        <dbReference type="ChEBI" id="CHEBI:24875"/>
    </ligand>
</feature>
<dbReference type="Pfam" id="PF00814">
    <property type="entry name" value="TsaD"/>
    <property type="match status" value="1"/>
</dbReference>
<dbReference type="CDD" id="cd24133">
    <property type="entry name" value="ASKHA_NBD_TsaD_bac"/>
    <property type="match status" value="1"/>
</dbReference>
<comment type="subcellular location">
    <subcellularLocation>
        <location evidence="8">Cytoplasm</location>
    </subcellularLocation>
</comment>
<evidence type="ECO:0000256" key="8">
    <source>
        <dbReference type="HAMAP-Rule" id="MF_01445"/>
    </source>
</evidence>
<dbReference type="FunFam" id="3.30.420.40:FF:000040">
    <property type="entry name" value="tRNA N6-adenosine threonylcarbamoyltransferase"/>
    <property type="match status" value="1"/>
</dbReference>
<evidence type="ECO:0000313" key="10">
    <source>
        <dbReference type="EMBL" id="MTK21971.1"/>
    </source>
</evidence>
<comment type="function">
    <text evidence="8">Required for the formation of a threonylcarbamoyl group on adenosine at position 37 (t(6)A37) in tRNAs that read codons beginning with adenine. Is involved in the transfer of the threonylcarbamoyl moiety of threonylcarbamoyl-AMP (TC-AMP) to the N6 group of A37, together with TsaE and TsaB. TsaD likely plays a direct catalytic role in this reaction.</text>
</comment>
<dbReference type="EC" id="2.3.1.234" evidence="8"/>
<keyword evidence="6 8" id="KW-0012">Acyltransferase</keyword>
<dbReference type="EMBL" id="WMQE01000027">
    <property type="protein sequence ID" value="MTK21971.1"/>
    <property type="molecule type" value="Genomic_DNA"/>
</dbReference>
<feature type="binding site" evidence="8">
    <location>
        <position position="170"/>
    </location>
    <ligand>
        <name>substrate</name>
    </ligand>
</feature>
<comment type="similarity">
    <text evidence="8">Belongs to the KAE1 / TsaD family.</text>
</comment>
<feature type="binding site" evidence="8">
    <location>
        <position position="115"/>
    </location>
    <ligand>
        <name>Fe cation</name>
        <dbReference type="ChEBI" id="CHEBI:24875"/>
    </ligand>
</feature>
<dbReference type="InterPro" id="IPR043129">
    <property type="entry name" value="ATPase_NBD"/>
</dbReference>
<keyword evidence="1 8" id="KW-0963">Cytoplasm</keyword>
<dbReference type="Gene3D" id="3.30.420.40">
    <property type="match status" value="2"/>
</dbReference>
<dbReference type="GO" id="GO:0005737">
    <property type="term" value="C:cytoplasm"/>
    <property type="evidence" value="ECO:0007669"/>
    <property type="project" value="UniProtKB-SubCell"/>
</dbReference>
<dbReference type="GO" id="GO:0005506">
    <property type="term" value="F:iron ion binding"/>
    <property type="evidence" value="ECO:0007669"/>
    <property type="project" value="UniProtKB-UniRule"/>
</dbReference>
<evidence type="ECO:0000256" key="7">
    <source>
        <dbReference type="ARBA" id="ARBA00048117"/>
    </source>
</evidence>
<dbReference type="NCBIfam" id="TIGR03723">
    <property type="entry name" value="T6A_TsaD_YgjD"/>
    <property type="match status" value="1"/>
</dbReference>
<name>A0A9X4XES6_9FIRM</name>
<dbReference type="GO" id="GO:0061711">
    <property type="term" value="F:tRNA N(6)-L-threonylcarbamoyladenine synthase activity"/>
    <property type="evidence" value="ECO:0007669"/>
    <property type="project" value="UniProtKB-EC"/>
</dbReference>
<comment type="cofactor">
    <cofactor evidence="8">
        <name>Fe(2+)</name>
        <dbReference type="ChEBI" id="CHEBI:29033"/>
    </cofactor>
    <text evidence="8">Binds 1 Fe(2+) ion per subunit.</text>
</comment>
<keyword evidence="5 8" id="KW-0408">Iron</keyword>
<dbReference type="PANTHER" id="PTHR11735">
    <property type="entry name" value="TRNA N6-ADENOSINE THREONYLCARBAMOYLTRANSFERASE"/>
    <property type="match status" value="1"/>
</dbReference>
<feature type="binding site" evidence="8">
    <location>
        <position position="183"/>
    </location>
    <ligand>
        <name>substrate</name>
    </ligand>
</feature>
<keyword evidence="2 8" id="KW-0808">Transferase</keyword>
<sequence length="339" mass="36275">MKKDVLVLAVESSCDETSVAVVKNGTEILANIVASQIKSHQRFGGVVPEVASRHHVESITGVFEEALEVANVTWSDIDAIAVTEGPGLVGSLLIGINAAKVLSFVHNIPLVGVHHIAGHIYANQLVEPLEFPLLALVVSGGHTELVYMKDHYDFEVIGETLDDAVGEAYDKVARTLKLPYPGGPHIDRLAAEGEDTYKLPRVWLDKEAYDFSFSGLKSAVINTVHNATQRGQEIVPQNLAASFQASVVEVLVEKTMRAARQYGVKQIIVAGGVSANKGLRHALEEAVSKNSDVKLTIPPLSLCTDNAAMIGAAGTQAYLKGHRSGLDMNGMPGMELQSL</sequence>
<dbReference type="GO" id="GO:0002949">
    <property type="term" value="P:tRNA threonylcarbamoyladenosine modification"/>
    <property type="evidence" value="ECO:0007669"/>
    <property type="project" value="UniProtKB-UniRule"/>
</dbReference>
<reference evidence="10 11" key="1">
    <citation type="journal article" date="2019" name="Nat. Med.">
        <title>A library of human gut bacterial isolates paired with longitudinal multiomics data enables mechanistic microbiome research.</title>
        <authorList>
            <person name="Poyet M."/>
            <person name="Groussin M."/>
            <person name="Gibbons S.M."/>
            <person name="Avila-Pacheco J."/>
            <person name="Jiang X."/>
            <person name="Kearney S.M."/>
            <person name="Perrotta A.R."/>
            <person name="Berdy B."/>
            <person name="Zhao S."/>
            <person name="Lieberman T.D."/>
            <person name="Swanson P.K."/>
            <person name="Smith M."/>
            <person name="Roesemann S."/>
            <person name="Alexander J.E."/>
            <person name="Rich S.A."/>
            <person name="Livny J."/>
            <person name="Vlamakis H."/>
            <person name="Clish C."/>
            <person name="Bullock K."/>
            <person name="Deik A."/>
            <person name="Scott J."/>
            <person name="Pierce K.A."/>
            <person name="Xavier R.J."/>
            <person name="Alm E.J."/>
        </authorList>
    </citation>
    <scope>NUCLEOTIDE SEQUENCE [LARGE SCALE GENOMIC DNA]</scope>
    <source>
        <strain evidence="10 11">BIOML-A198</strain>
    </source>
</reference>
<evidence type="ECO:0000256" key="2">
    <source>
        <dbReference type="ARBA" id="ARBA00022679"/>
    </source>
</evidence>
<dbReference type="Proteomes" id="UP000487649">
    <property type="component" value="Unassembled WGS sequence"/>
</dbReference>
<dbReference type="PRINTS" id="PR00789">
    <property type="entry name" value="OSIALOPTASE"/>
</dbReference>
<feature type="domain" description="Gcp-like" evidence="9">
    <location>
        <begin position="27"/>
        <end position="311"/>
    </location>
</feature>
<gene>
    <name evidence="8 10" type="primary">tsaD</name>
    <name evidence="10" type="ORF">GMA92_11155</name>
</gene>
<dbReference type="InterPro" id="IPR000905">
    <property type="entry name" value="Gcp-like_dom"/>
</dbReference>
<comment type="catalytic activity">
    <reaction evidence="7 8">
        <text>L-threonylcarbamoyladenylate + adenosine(37) in tRNA = N(6)-L-threonylcarbamoyladenosine(37) in tRNA + AMP + H(+)</text>
        <dbReference type="Rhea" id="RHEA:37059"/>
        <dbReference type="Rhea" id="RHEA-COMP:10162"/>
        <dbReference type="Rhea" id="RHEA-COMP:10163"/>
        <dbReference type="ChEBI" id="CHEBI:15378"/>
        <dbReference type="ChEBI" id="CHEBI:73682"/>
        <dbReference type="ChEBI" id="CHEBI:74411"/>
        <dbReference type="ChEBI" id="CHEBI:74418"/>
        <dbReference type="ChEBI" id="CHEBI:456215"/>
        <dbReference type="EC" id="2.3.1.234"/>
    </reaction>
</comment>
<dbReference type="RefSeq" id="WP_006783506.1">
    <property type="nucleotide sequence ID" value="NZ_JAMQUV010000022.1"/>
</dbReference>
<evidence type="ECO:0000256" key="4">
    <source>
        <dbReference type="ARBA" id="ARBA00022723"/>
    </source>
</evidence>
<dbReference type="FunFam" id="3.30.420.40:FF:000012">
    <property type="entry name" value="tRNA N6-adenosine threonylcarbamoyltransferase"/>
    <property type="match status" value="1"/>
</dbReference>
<evidence type="ECO:0000256" key="5">
    <source>
        <dbReference type="ARBA" id="ARBA00023004"/>
    </source>
</evidence>
<proteinExistence type="inferred from homology"/>
<evidence type="ECO:0000259" key="9">
    <source>
        <dbReference type="Pfam" id="PF00814"/>
    </source>
</evidence>
<dbReference type="SUPFAM" id="SSF53067">
    <property type="entry name" value="Actin-like ATPase domain"/>
    <property type="match status" value="2"/>
</dbReference>
<evidence type="ECO:0000256" key="6">
    <source>
        <dbReference type="ARBA" id="ARBA00023315"/>
    </source>
</evidence>
<comment type="caution">
    <text evidence="10">The sequence shown here is derived from an EMBL/GenBank/DDBJ whole genome shotgun (WGS) entry which is preliminary data.</text>
</comment>
<protein>
    <recommendedName>
        <fullName evidence="8">tRNA N6-adenosine threonylcarbamoyltransferase</fullName>
        <ecNumber evidence="8">2.3.1.234</ecNumber>
    </recommendedName>
    <alternativeName>
        <fullName evidence="8">N6-L-threonylcarbamoyladenine synthase</fullName>
        <shortName evidence="8">t(6)A synthase</shortName>
    </alternativeName>
    <alternativeName>
        <fullName evidence="8">t(6)A37 threonylcarbamoyladenosine biosynthesis protein TsaD</fullName>
    </alternativeName>
    <alternativeName>
        <fullName evidence="8">tRNA threonylcarbamoyladenosine biosynthesis protein TsaD</fullName>
    </alternativeName>
</protein>
<dbReference type="InterPro" id="IPR022450">
    <property type="entry name" value="TsaD"/>
</dbReference>
<keyword evidence="3 8" id="KW-0819">tRNA processing</keyword>